<dbReference type="InterPro" id="IPR029062">
    <property type="entry name" value="Class_I_gatase-like"/>
</dbReference>
<dbReference type="Gene3D" id="1.10.10.60">
    <property type="entry name" value="Homeodomain-like"/>
    <property type="match status" value="1"/>
</dbReference>
<evidence type="ECO:0000313" key="6">
    <source>
        <dbReference type="Proteomes" id="UP001049518"/>
    </source>
</evidence>
<accession>A0ABX8QY76</accession>
<keyword evidence="1" id="KW-0805">Transcription regulation</keyword>
<organism evidence="5 6">
    <name type="scientific">Actinomadura graeca</name>
    <dbReference type="NCBI Taxonomy" id="2750812"/>
    <lineage>
        <taxon>Bacteria</taxon>
        <taxon>Bacillati</taxon>
        <taxon>Actinomycetota</taxon>
        <taxon>Actinomycetes</taxon>
        <taxon>Streptosporangiales</taxon>
        <taxon>Thermomonosporaceae</taxon>
        <taxon>Actinomadura</taxon>
    </lineage>
</organism>
<evidence type="ECO:0000259" key="4">
    <source>
        <dbReference type="PROSITE" id="PS01124"/>
    </source>
</evidence>
<dbReference type="SMART" id="SM00342">
    <property type="entry name" value="HTH_ARAC"/>
    <property type="match status" value="1"/>
</dbReference>
<keyword evidence="3" id="KW-0804">Transcription</keyword>
<feature type="domain" description="HTH araC/xylS-type" evidence="4">
    <location>
        <begin position="237"/>
        <end position="334"/>
    </location>
</feature>
<dbReference type="Proteomes" id="UP001049518">
    <property type="component" value="Chromosome"/>
</dbReference>
<reference evidence="5" key="1">
    <citation type="submission" date="2020-07" db="EMBL/GenBank/DDBJ databases">
        <authorList>
            <person name="Tarantini F.S."/>
            <person name="Hong K.W."/>
            <person name="Chan K.G."/>
        </authorList>
    </citation>
    <scope>NUCLEOTIDE SEQUENCE</scope>
    <source>
        <strain evidence="5">32-07</strain>
    </source>
</reference>
<dbReference type="PROSITE" id="PS01124">
    <property type="entry name" value="HTH_ARAC_FAMILY_2"/>
    <property type="match status" value="1"/>
</dbReference>
<keyword evidence="6" id="KW-1185">Reference proteome</keyword>
<gene>
    <name evidence="5" type="ORF">AGRA3207_004962</name>
</gene>
<dbReference type="Pfam" id="PF12833">
    <property type="entry name" value="HTH_18"/>
    <property type="match status" value="1"/>
</dbReference>
<dbReference type="InterPro" id="IPR018060">
    <property type="entry name" value="HTH_AraC"/>
</dbReference>
<proteinExistence type="predicted"/>
<dbReference type="EMBL" id="CP059572">
    <property type="protein sequence ID" value="QXJ23761.1"/>
    <property type="molecule type" value="Genomic_DNA"/>
</dbReference>
<dbReference type="PANTHER" id="PTHR46796">
    <property type="entry name" value="HTH-TYPE TRANSCRIPTIONAL ACTIVATOR RHAS-RELATED"/>
    <property type="match status" value="1"/>
</dbReference>
<sequence length="340" mass="36469">MRTAHTPHVNRCARYGNRRAARLPSADGATRPFRSIAVYVTPGVGSFGLSGVSSVFRDRSHRGLPPFELLMCGDVAGVVRTDLGWWVDVPHGLGTLARADLVIVPPTARRPLLLGEAAVEALRSAHDRGAIVAGFCSGSELLAAAGLPDDRRPAGRRGLAALTRRHPPSAADPGTPQTDAGRLATGIEAGAGIELCLRLLRREHGPAVSEAVTRQAMECDEDPGAPRPWEPGDADLVALLSWARTRLDQPLSVGELARRASMSPRTFARRFRAAIGTTPIAWLRDQRLDHAEALLLTTDEPISVIAQAVGFQPGQLRAHFMKRHGVPPNVYRGAARRAGR</sequence>
<dbReference type="InterPro" id="IPR050204">
    <property type="entry name" value="AraC_XylS_family_regulators"/>
</dbReference>
<evidence type="ECO:0000313" key="5">
    <source>
        <dbReference type="EMBL" id="QXJ23761.1"/>
    </source>
</evidence>
<name>A0ABX8QY76_9ACTN</name>
<evidence type="ECO:0000256" key="3">
    <source>
        <dbReference type="ARBA" id="ARBA00023163"/>
    </source>
</evidence>
<dbReference type="RefSeq" id="WP_231329432.1">
    <property type="nucleotide sequence ID" value="NZ_CP059572.1"/>
</dbReference>
<keyword evidence="2" id="KW-0238">DNA-binding</keyword>
<dbReference type="SUPFAM" id="SSF52317">
    <property type="entry name" value="Class I glutamine amidotransferase-like"/>
    <property type="match status" value="1"/>
</dbReference>
<evidence type="ECO:0000256" key="1">
    <source>
        <dbReference type="ARBA" id="ARBA00023015"/>
    </source>
</evidence>
<dbReference type="InterPro" id="IPR009057">
    <property type="entry name" value="Homeodomain-like_sf"/>
</dbReference>
<protein>
    <submittedName>
        <fullName evidence="5">Helix-turn-helix domain-containing protein</fullName>
    </submittedName>
</protein>
<dbReference type="SUPFAM" id="SSF46689">
    <property type="entry name" value="Homeodomain-like"/>
    <property type="match status" value="2"/>
</dbReference>
<dbReference type="Gene3D" id="3.40.50.880">
    <property type="match status" value="1"/>
</dbReference>
<evidence type="ECO:0000256" key="2">
    <source>
        <dbReference type="ARBA" id="ARBA00023125"/>
    </source>
</evidence>